<accession>A0A812C8U7</accession>
<keyword evidence="2" id="KW-0053">Apoptosis</keyword>
<dbReference type="GO" id="GO:0051402">
    <property type="term" value="P:neuron apoptotic process"/>
    <property type="evidence" value="ECO:0007669"/>
    <property type="project" value="TreeGrafter"/>
</dbReference>
<dbReference type="GO" id="GO:0005739">
    <property type="term" value="C:mitochondrion"/>
    <property type="evidence" value="ECO:0007669"/>
    <property type="project" value="UniProtKB-SubCell"/>
</dbReference>
<comment type="similarity">
    <text evidence="6">Belongs to the Smac/DIABLO protein family.</text>
</comment>
<dbReference type="GO" id="GO:0008631">
    <property type="term" value="P:intrinsic apoptotic signaling pathway in response to oxidative stress"/>
    <property type="evidence" value="ECO:0007669"/>
    <property type="project" value="TreeGrafter"/>
</dbReference>
<dbReference type="PANTHER" id="PTHR32247">
    <property type="entry name" value="DIABLO HOMOLOG, MITOCHONDRIAL"/>
    <property type="match status" value="1"/>
</dbReference>
<protein>
    <recommendedName>
        <fullName evidence="5">Direct IAP-binding protein with low pI</fullName>
    </recommendedName>
</protein>
<comment type="caution">
    <text evidence="8">The sequence shown here is derived from an EMBL/GenBank/DDBJ whole genome shotgun (WGS) entry which is preliminary data.</text>
</comment>
<keyword evidence="9" id="KW-1185">Reference proteome</keyword>
<keyword evidence="7" id="KW-0175">Coiled coil</keyword>
<dbReference type="AlphaFoldDB" id="A0A812C8U7"/>
<evidence type="ECO:0000256" key="4">
    <source>
        <dbReference type="ARBA" id="ARBA00023128"/>
    </source>
</evidence>
<name>A0A812C8U7_ACAPH</name>
<evidence type="ECO:0000256" key="1">
    <source>
        <dbReference type="ARBA" id="ARBA00004173"/>
    </source>
</evidence>
<keyword evidence="4" id="KW-0496">Mitochondrion</keyword>
<feature type="coiled-coil region" evidence="7">
    <location>
        <begin position="186"/>
        <end position="213"/>
    </location>
</feature>
<dbReference type="SUPFAM" id="SSF46984">
    <property type="entry name" value="Smac/diablo"/>
    <property type="match status" value="1"/>
</dbReference>
<evidence type="ECO:0000313" key="9">
    <source>
        <dbReference type="Proteomes" id="UP000597762"/>
    </source>
</evidence>
<evidence type="ECO:0000256" key="3">
    <source>
        <dbReference type="ARBA" id="ARBA00022946"/>
    </source>
</evidence>
<dbReference type="Gene3D" id="1.20.58.70">
    <property type="match status" value="1"/>
</dbReference>
<dbReference type="PANTHER" id="PTHR32247:SF3">
    <property type="entry name" value="DIABLO IAP-BINDING MITOCHONDRIAL PROTEIN"/>
    <property type="match status" value="1"/>
</dbReference>
<dbReference type="EMBL" id="CAHIKZ030001398">
    <property type="protein sequence ID" value="CAE1262782.1"/>
    <property type="molecule type" value="Genomic_DNA"/>
</dbReference>
<reference evidence="8" key="1">
    <citation type="submission" date="2021-01" db="EMBL/GenBank/DDBJ databases">
        <authorList>
            <person name="Li R."/>
            <person name="Bekaert M."/>
        </authorList>
    </citation>
    <scope>NUCLEOTIDE SEQUENCE</scope>
    <source>
        <strain evidence="8">Farmed</strain>
    </source>
</reference>
<proteinExistence type="inferred from homology"/>
<keyword evidence="3" id="KW-0809">Transit peptide</keyword>
<evidence type="ECO:0000256" key="5">
    <source>
        <dbReference type="ARBA" id="ARBA00033049"/>
    </source>
</evidence>
<dbReference type="Pfam" id="PF09057">
    <property type="entry name" value="Smac_DIABLO"/>
    <property type="match status" value="1"/>
</dbReference>
<organism evidence="8 9">
    <name type="scientific">Acanthosepion pharaonis</name>
    <name type="common">Pharaoh cuttlefish</name>
    <name type="synonym">Sepia pharaonis</name>
    <dbReference type="NCBI Taxonomy" id="158019"/>
    <lineage>
        <taxon>Eukaryota</taxon>
        <taxon>Metazoa</taxon>
        <taxon>Spiralia</taxon>
        <taxon>Lophotrochozoa</taxon>
        <taxon>Mollusca</taxon>
        <taxon>Cephalopoda</taxon>
        <taxon>Coleoidea</taxon>
        <taxon>Decapodiformes</taxon>
        <taxon>Sepiida</taxon>
        <taxon>Sepiina</taxon>
        <taxon>Sepiidae</taxon>
        <taxon>Acanthosepion</taxon>
    </lineage>
</organism>
<evidence type="ECO:0000256" key="7">
    <source>
        <dbReference type="SAM" id="Coils"/>
    </source>
</evidence>
<dbReference type="Proteomes" id="UP000597762">
    <property type="component" value="Unassembled WGS sequence"/>
</dbReference>
<evidence type="ECO:0000256" key="6">
    <source>
        <dbReference type="ARBA" id="ARBA00046319"/>
    </source>
</evidence>
<evidence type="ECO:0000313" key="8">
    <source>
        <dbReference type="EMBL" id="CAE1262782.1"/>
    </source>
</evidence>
<sequence length="234" mass="26407">MICRCLRSLRRLRCSLPILRPTPVHWAVGLSLFPSVAYCYNANNNNTTPPLVIDCEDDTEISPPETPATISEIQEMFTQTSSAAIGLFQKTASALVQAENEYAKNIYKLIAFHSASLDNLAEGNAEKEERIWSLIIDTRLQIKEANEKRKKLMLVFASTEKLLKQVSEVAFMADDEEASIFAYRILYEIQEEVKDAAEESKIAENKLSEAEVHSIEVIAKIMEENSVNEEEKMS</sequence>
<gene>
    <name evidence="8" type="ORF">SPHA_33393</name>
</gene>
<dbReference type="InterPro" id="IPR015142">
    <property type="entry name" value="Smac_DIABLO"/>
</dbReference>
<dbReference type="InterPro" id="IPR009062">
    <property type="entry name" value="Smac/DIABLO-like_sf"/>
</dbReference>
<comment type="subcellular location">
    <subcellularLocation>
        <location evidence="1">Mitochondrion</location>
    </subcellularLocation>
</comment>
<evidence type="ECO:0000256" key="2">
    <source>
        <dbReference type="ARBA" id="ARBA00022703"/>
    </source>
</evidence>